<evidence type="ECO:0008006" key="5">
    <source>
        <dbReference type="Google" id="ProtNLM"/>
    </source>
</evidence>
<dbReference type="EMBL" id="MU004234">
    <property type="protein sequence ID" value="KAF2670629.1"/>
    <property type="molecule type" value="Genomic_DNA"/>
</dbReference>
<proteinExistence type="predicted"/>
<feature type="compositionally biased region" description="Polar residues" evidence="1">
    <location>
        <begin position="438"/>
        <end position="451"/>
    </location>
</feature>
<feature type="transmembrane region" description="Helical" evidence="2">
    <location>
        <begin position="81"/>
        <end position="99"/>
    </location>
</feature>
<feature type="transmembrane region" description="Helical" evidence="2">
    <location>
        <begin position="33"/>
        <end position="52"/>
    </location>
</feature>
<accession>A0A6A6UE67</accession>
<name>A0A6A6UE67_9PEZI</name>
<dbReference type="InterPro" id="IPR031606">
    <property type="entry name" value="Kch1/2"/>
</dbReference>
<feature type="compositionally biased region" description="Polar residues" evidence="1">
    <location>
        <begin position="325"/>
        <end position="347"/>
    </location>
</feature>
<dbReference type="OrthoDB" id="436496at2759"/>
<feature type="region of interest" description="Disordered" evidence="1">
    <location>
        <begin position="292"/>
        <end position="632"/>
    </location>
</feature>
<keyword evidence="2" id="KW-0472">Membrane</keyword>
<sequence>MWGENMGRREVKEIHKWHYINLNDFRSSSCGPILAYMWVWIMALTSIAVYALDTFTAVNLLVFDKWPSQIQPAVNFNVQKWIFSGCIMFSWLLLFYEWIRAIRVMKQESITEDYLDDLAVTWQSIKIPGGWRRFLVFTELTKSKKKAAWVAIFVYFQRKGFLRIVAAEGPRNVLNAITIYAVARADLKIDGVVKSSNFFVQLWKNIVALAGRNRSEALVLLSISFTFVIWVMSMLLLLLAFLMWVFFIWHYVDKETLTGYCRRKVETRLARIVKAKTDKAWAREAAEREKEELKAKKKAVDGKPTPGDMKRTATLPVLGGFDDSPPNSYSSRNESVATLPRYQSQPGTPFDEDAPPMPRQYSASSGLLGNAGAMGQSEPYSRPGTSNSNHGYSRPGTAQSNRGPTLPSLNTAPSYPQSYRGNTPVSAASEPGRRYSPPSAQNSAPWRTPVSTVDEDSQGYEMQSSLGLPPGLRPQGPRRDMSAPGAATRGPMGQNPPARSFTSPPEQGGPPRFGTPGPPQLPRSMTPGGGQMPRSMTPGNGQLPRSMTPGGGQIPRSMTPGAQSNYSPDRSPPRNIPRSMTPGAQPMRPNYTGGEPPRNMTPGALPRSNTGDGYGGGGPPRHGGPPGPGMAM</sequence>
<protein>
    <recommendedName>
        <fullName evidence="5">Pheromone-regulated membrane protein</fullName>
    </recommendedName>
</protein>
<dbReference type="Proteomes" id="UP000799302">
    <property type="component" value="Unassembled WGS sequence"/>
</dbReference>
<evidence type="ECO:0000256" key="1">
    <source>
        <dbReference type="SAM" id="MobiDB-lite"/>
    </source>
</evidence>
<keyword evidence="2" id="KW-0812">Transmembrane</keyword>
<keyword evidence="4" id="KW-1185">Reference proteome</keyword>
<dbReference type="AlphaFoldDB" id="A0A6A6UE67"/>
<dbReference type="PANTHER" id="PTHR36424:SF1">
    <property type="entry name" value="LOW AFFINITY K(+) TRANSPORTER 1-RELATED"/>
    <property type="match status" value="1"/>
</dbReference>
<feature type="compositionally biased region" description="Low complexity" evidence="1">
    <location>
        <begin position="463"/>
        <end position="475"/>
    </location>
</feature>
<evidence type="ECO:0000313" key="4">
    <source>
        <dbReference type="Proteomes" id="UP000799302"/>
    </source>
</evidence>
<dbReference type="GO" id="GO:0005886">
    <property type="term" value="C:plasma membrane"/>
    <property type="evidence" value="ECO:0007669"/>
    <property type="project" value="InterPro"/>
</dbReference>
<feature type="compositionally biased region" description="Pro residues" evidence="1">
    <location>
        <begin position="622"/>
        <end position="632"/>
    </location>
</feature>
<evidence type="ECO:0000256" key="2">
    <source>
        <dbReference type="SAM" id="Phobius"/>
    </source>
</evidence>
<reference evidence="3" key="1">
    <citation type="journal article" date="2020" name="Stud. Mycol.">
        <title>101 Dothideomycetes genomes: a test case for predicting lifestyles and emergence of pathogens.</title>
        <authorList>
            <person name="Haridas S."/>
            <person name="Albert R."/>
            <person name="Binder M."/>
            <person name="Bloem J."/>
            <person name="Labutti K."/>
            <person name="Salamov A."/>
            <person name="Andreopoulos B."/>
            <person name="Baker S."/>
            <person name="Barry K."/>
            <person name="Bills G."/>
            <person name="Bluhm B."/>
            <person name="Cannon C."/>
            <person name="Castanera R."/>
            <person name="Culley D."/>
            <person name="Daum C."/>
            <person name="Ezra D."/>
            <person name="Gonzalez J."/>
            <person name="Henrissat B."/>
            <person name="Kuo A."/>
            <person name="Liang C."/>
            <person name="Lipzen A."/>
            <person name="Lutzoni F."/>
            <person name="Magnuson J."/>
            <person name="Mondo S."/>
            <person name="Nolan M."/>
            <person name="Ohm R."/>
            <person name="Pangilinan J."/>
            <person name="Park H.-J."/>
            <person name="Ramirez L."/>
            <person name="Alfaro M."/>
            <person name="Sun H."/>
            <person name="Tritt A."/>
            <person name="Yoshinaga Y."/>
            <person name="Zwiers L.-H."/>
            <person name="Turgeon B."/>
            <person name="Goodwin S."/>
            <person name="Spatafora J."/>
            <person name="Crous P."/>
            <person name="Grigoriev I."/>
        </authorList>
    </citation>
    <scope>NUCLEOTIDE SEQUENCE</scope>
    <source>
        <strain evidence="3">CBS 115976</strain>
    </source>
</reference>
<feature type="transmembrane region" description="Helical" evidence="2">
    <location>
        <begin position="219"/>
        <end position="252"/>
    </location>
</feature>
<organism evidence="3 4">
    <name type="scientific">Microthyrium microscopicum</name>
    <dbReference type="NCBI Taxonomy" id="703497"/>
    <lineage>
        <taxon>Eukaryota</taxon>
        <taxon>Fungi</taxon>
        <taxon>Dikarya</taxon>
        <taxon>Ascomycota</taxon>
        <taxon>Pezizomycotina</taxon>
        <taxon>Dothideomycetes</taxon>
        <taxon>Dothideomycetes incertae sedis</taxon>
        <taxon>Microthyriales</taxon>
        <taxon>Microthyriaceae</taxon>
        <taxon>Microthyrium</taxon>
    </lineage>
</organism>
<gene>
    <name evidence="3" type="ORF">BT63DRAFT_454818</name>
</gene>
<keyword evidence="2" id="KW-1133">Transmembrane helix</keyword>
<feature type="compositionally biased region" description="Gly residues" evidence="1">
    <location>
        <begin position="612"/>
        <end position="621"/>
    </location>
</feature>
<dbReference type="PANTHER" id="PTHR36424">
    <property type="entry name" value="PHEROMONE-REGULATED MEMBRANE PROTEIN 6"/>
    <property type="match status" value="1"/>
</dbReference>
<dbReference type="GO" id="GO:0015079">
    <property type="term" value="F:potassium ion transmembrane transporter activity"/>
    <property type="evidence" value="ECO:0007669"/>
    <property type="project" value="InterPro"/>
</dbReference>
<feature type="compositionally biased region" description="Polar residues" evidence="1">
    <location>
        <begin position="383"/>
        <end position="426"/>
    </location>
</feature>
<dbReference type="Pfam" id="PF16944">
    <property type="entry name" value="KCH"/>
    <property type="match status" value="1"/>
</dbReference>
<evidence type="ECO:0000313" key="3">
    <source>
        <dbReference type="EMBL" id="KAF2670629.1"/>
    </source>
</evidence>
<feature type="compositionally biased region" description="Basic and acidic residues" evidence="1">
    <location>
        <begin position="292"/>
        <end position="301"/>
    </location>
</feature>